<sequence length="168" mass="19448">MSLGEFSVQFETITRIDVSEYNQDADAYAVDDDYTVTRQRFITLLDNAGRMKARTRPAILRTRYYTASSDPEAFYYSLLVTHVPFRVEEELLEGFETAKEAFMSKMNLLRPLQHGYNAETMSRWETEIQEAISRLVAENALTNLMENDEGNDTHIPLRMDNDDCIILN</sequence>
<reference evidence="1" key="1">
    <citation type="submission" date="2021-12" db="EMBL/GenBank/DDBJ databases">
        <authorList>
            <person name="King R."/>
        </authorList>
    </citation>
    <scope>NUCLEOTIDE SEQUENCE</scope>
</reference>
<gene>
    <name evidence="1" type="ORF">DIATSA_LOCUS7347</name>
</gene>
<dbReference type="Proteomes" id="UP001153714">
    <property type="component" value="Chromosome 20"/>
</dbReference>
<proteinExistence type="predicted"/>
<reference evidence="1" key="2">
    <citation type="submission" date="2022-10" db="EMBL/GenBank/DDBJ databases">
        <authorList>
            <consortium name="ENA_rothamsted_submissions"/>
            <consortium name="culmorum"/>
            <person name="King R."/>
        </authorList>
    </citation>
    <scope>NUCLEOTIDE SEQUENCE</scope>
</reference>
<evidence type="ECO:0000313" key="1">
    <source>
        <dbReference type="EMBL" id="CAG9789628.1"/>
    </source>
</evidence>
<dbReference type="AlphaFoldDB" id="A0A9N9R552"/>
<dbReference type="EMBL" id="OU893351">
    <property type="protein sequence ID" value="CAG9789628.1"/>
    <property type="molecule type" value="Genomic_DNA"/>
</dbReference>
<accession>A0A9N9R552</accession>
<protein>
    <submittedName>
        <fullName evidence="1">Uncharacterized protein</fullName>
    </submittedName>
</protein>
<organism evidence="1 2">
    <name type="scientific">Diatraea saccharalis</name>
    <name type="common">sugarcane borer</name>
    <dbReference type="NCBI Taxonomy" id="40085"/>
    <lineage>
        <taxon>Eukaryota</taxon>
        <taxon>Metazoa</taxon>
        <taxon>Ecdysozoa</taxon>
        <taxon>Arthropoda</taxon>
        <taxon>Hexapoda</taxon>
        <taxon>Insecta</taxon>
        <taxon>Pterygota</taxon>
        <taxon>Neoptera</taxon>
        <taxon>Endopterygota</taxon>
        <taxon>Lepidoptera</taxon>
        <taxon>Glossata</taxon>
        <taxon>Ditrysia</taxon>
        <taxon>Pyraloidea</taxon>
        <taxon>Crambidae</taxon>
        <taxon>Crambinae</taxon>
        <taxon>Diatraea</taxon>
    </lineage>
</organism>
<keyword evidence="2" id="KW-1185">Reference proteome</keyword>
<evidence type="ECO:0000313" key="2">
    <source>
        <dbReference type="Proteomes" id="UP001153714"/>
    </source>
</evidence>
<name>A0A9N9R552_9NEOP</name>
<dbReference type="OrthoDB" id="416437at2759"/>